<dbReference type="GO" id="GO:0016810">
    <property type="term" value="F:hydrolase activity, acting on carbon-nitrogen (but not peptide) bonds"/>
    <property type="evidence" value="ECO:0007669"/>
    <property type="project" value="InterPro"/>
</dbReference>
<dbReference type="InterPro" id="IPR011330">
    <property type="entry name" value="Glyco_hydro/deAcase_b/a-brl"/>
</dbReference>
<dbReference type="Gene3D" id="3.20.20.370">
    <property type="entry name" value="Glycoside hydrolase/deacetylase"/>
    <property type="match status" value="1"/>
</dbReference>
<dbReference type="GO" id="GO:0005975">
    <property type="term" value="P:carbohydrate metabolic process"/>
    <property type="evidence" value="ECO:0007669"/>
    <property type="project" value="InterPro"/>
</dbReference>
<evidence type="ECO:0000259" key="3">
    <source>
        <dbReference type="PROSITE" id="PS51677"/>
    </source>
</evidence>
<dbReference type="AlphaFoldDB" id="A0A1G8RVX6"/>
<reference evidence="4 5" key="1">
    <citation type="submission" date="2016-10" db="EMBL/GenBank/DDBJ databases">
        <authorList>
            <person name="de Groot N.N."/>
        </authorList>
    </citation>
    <scope>NUCLEOTIDE SEQUENCE [LARGE SCALE GENOMIC DNA]</scope>
    <source>
        <strain evidence="5">P4B,CCM 7963,CECT 7998,DSM 25260,IBRC-M 10614,KCTC 13821</strain>
    </source>
</reference>
<dbReference type="STRING" id="930129.SAMN05216352_13411"/>
<sequence>IIGVKPDLFRPPFGEIEDRQVEMLNKQGYRSIMWTADTKDWNGVSAEEIVSRVKQDASPGVIMLQHNYHSSEQFETVKALPQIIDELQAQGYEFVTVPTLLGN</sequence>
<dbReference type="GO" id="GO:0016020">
    <property type="term" value="C:membrane"/>
    <property type="evidence" value="ECO:0007669"/>
    <property type="project" value="TreeGrafter"/>
</dbReference>
<keyword evidence="1" id="KW-0479">Metal-binding</keyword>
<feature type="domain" description="NodB homology" evidence="3">
    <location>
        <begin position="1"/>
        <end position="95"/>
    </location>
</feature>
<accession>A0A1G8RVX6</accession>
<keyword evidence="5" id="KW-1185">Reference proteome</keyword>
<dbReference type="PROSITE" id="PS51677">
    <property type="entry name" value="NODB"/>
    <property type="match status" value="1"/>
</dbReference>
<keyword evidence="2" id="KW-0378">Hydrolase</keyword>
<dbReference type="Proteomes" id="UP000199017">
    <property type="component" value="Unassembled WGS sequence"/>
</dbReference>
<dbReference type="InterPro" id="IPR050248">
    <property type="entry name" value="Polysacc_deacetylase_ArnD"/>
</dbReference>
<dbReference type="PANTHER" id="PTHR10587">
    <property type="entry name" value="GLYCOSYL TRANSFERASE-RELATED"/>
    <property type="match status" value="1"/>
</dbReference>
<name>A0A1G8RVX6_9BACI</name>
<evidence type="ECO:0000313" key="4">
    <source>
        <dbReference type="EMBL" id="SDJ21171.1"/>
    </source>
</evidence>
<feature type="non-terminal residue" evidence="4">
    <location>
        <position position="1"/>
    </location>
</feature>
<evidence type="ECO:0000256" key="1">
    <source>
        <dbReference type="ARBA" id="ARBA00022723"/>
    </source>
</evidence>
<protein>
    <recommendedName>
        <fullName evidence="3">NodB homology domain-containing protein</fullName>
    </recommendedName>
</protein>
<dbReference type="GO" id="GO:0046872">
    <property type="term" value="F:metal ion binding"/>
    <property type="evidence" value="ECO:0007669"/>
    <property type="project" value="UniProtKB-KW"/>
</dbReference>
<dbReference type="SUPFAM" id="SSF88713">
    <property type="entry name" value="Glycoside hydrolase/deacetylase"/>
    <property type="match status" value="1"/>
</dbReference>
<evidence type="ECO:0000313" key="5">
    <source>
        <dbReference type="Proteomes" id="UP000199017"/>
    </source>
</evidence>
<organism evidence="4 5">
    <name type="scientific">Alteribacillus bidgolensis</name>
    <dbReference type="NCBI Taxonomy" id="930129"/>
    <lineage>
        <taxon>Bacteria</taxon>
        <taxon>Bacillati</taxon>
        <taxon>Bacillota</taxon>
        <taxon>Bacilli</taxon>
        <taxon>Bacillales</taxon>
        <taxon>Bacillaceae</taxon>
        <taxon>Alteribacillus</taxon>
    </lineage>
</organism>
<evidence type="ECO:0000256" key="2">
    <source>
        <dbReference type="ARBA" id="ARBA00022801"/>
    </source>
</evidence>
<dbReference type="PANTHER" id="PTHR10587:SF133">
    <property type="entry name" value="CHITIN DEACETYLASE 1-RELATED"/>
    <property type="match status" value="1"/>
</dbReference>
<proteinExistence type="predicted"/>
<dbReference type="EMBL" id="FNDU01000034">
    <property type="protein sequence ID" value="SDJ21171.1"/>
    <property type="molecule type" value="Genomic_DNA"/>
</dbReference>
<dbReference type="InterPro" id="IPR002509">
    <property type="entry name" value="NODB_dom"/>
</dbReference>
<gene>
    <name evidence="4" type="ORF">SAMN05216352_13411</name>
</gene>